<proteinExistence type="inferred from homology"/>
<dbReference type="GO" id="GO:0033619">
    <property type="term" value="P:membrane protein proteolysis"/>
    <property type="evidence" value="ECO:0007669"/>
    <property type="project" value="TreeGrafter"/>
</dbReference>
<evidence type="ECO:0000256" key="7">
    <source>
        <dbReference type="ARBA" id="ARBA00023136"/>
    </source>
</evidence>
<dbReference type="PANTHER" id="PTHR12174:SF102">
    <property type="entry name" value="SIGNAL PEPTIDE PEPTIDASE-LIKE 4"/>
    <property type="match status" value="1"/>
</dbReference>
<dbReference type="EMBL" id="AUSU01003259">
    <property type="protein sequence ID" value="EPS67175.1"/>
    <property type="molecule type" value="Genomic_DNA"/>
</dbReference>
<comment type="subcellular location">
    <subcellularLocation>
        <location evidence="1">Endomembrane system</location>
        <topology evidence="1">Multi-pass membrane protein</topology>
    </subcellularLocation>
</comment>
<feature type="transmembrane region" description="Helical" evidence="8">
    <location>
        <begin position="352"/>
        <end position="370"/>
    </location>
</feature>
<sequence length="395" mass="43702">ELFKMICRPEETNVSIGIPVVLLPKDAGESLDKSLQNGTQVSVQMYSPHRPELDVAEIFLWLMAVGTILCASYWSVSSEREAGIEQDRLLKDEFINKYSAGSSTVDITIASAILFVVFASCFILLLYKFMSNLLIEILVGVFCVGGFEGLQTCLVALLSRFRLFGPAAESFVKIPFIGGVSYLTLAVSPFCLAFAVSWAVFRHASFAWIGQDILGIALIMTVLQIIRVPNLKVGTFLLTCAFVYDIFWVFISTWLFKTSVMLVVALGDGTEEDGIPMLLKFPRIFDPWGGYSIIGFGDIILPGLVIAFSLRYDWLSKNTLRTGYFIWAMVSYGLALSVTYAALLMMDGSGQPALLYIVPMMLGALIMVGMKKGEVGRLWKQGEPEKLVCLHMESQ</sequence>
<organism evidence="9 10">
    <name type="scientific">Genlisea aurea</name>
    <dbReference type="NCBI Taxonomy" id="192259"/>
    <lineage>
        <taxon>Eukaryota</taxon>
        <taxon>Viridiplantae</taxon>
        <taxon>Streptophyta</taxon>
        <taxon>Embryophyta</taxon>
        <taxon>Tracheophyta</taxon>
        <taxon>Spermatophyta</taxon>
        <taxon>Magnoliopsida</taxon>
        <taxon>eudicotyledons</taxon>
        <taxon>Gunneridae</taxon>
        <taxon>Pentapetalae</taxon>
        <taxon>asterids</taxon>
        <taxon>lamiids</taxon>
        <taxon>Lamiales</taxon>
        <taxon>Lentibulariaceae</taxon>
        <taxon>Genlisea</taxon>
    </lineage>
</organism>
<dbReference type="GO" id="GO:0042500">
    <property type="term" value="F:aspartic endopeptidase activity, intramembrane cleaving"/>
    <property type="evidence" value="ECO:0007669"/>
    <property type="project" value="InterPro"/>
</dbReference>
<keyword evidence="4 8" id="KW-0812">Transmembrane</keyword>
<dbReference type="GO" id="GO:0030660">
    <property type="term" value="C:Golgi-associated vesicle membrane"/>
    <property type="evidence" value="ECO:0007669"/>
    <property type="project" value="TreeGrafter"/>
</dbReference>
<feature type="non-terminal residue" evidence="9">
    <location>
        <position position="1"/>
    </location>
</feature>
<keyword evidence="5" id="KW-0378">Hydrolase</keyword>
<gene>
    <name evidence="9" type="ORF">M569_07601</name>
</gene>
<keyword evidence="7 8" id="KW-0472">Membrane</keyword>
<evidence type="ECO:0000256" key="6">
    <source>
        <dbReference type="ARBA" id="ARBA00022989"/>
    </source>
</evidence>
<feature type="transmembrane region" description="Helical" evidence="8">
    <location>
        <begin position="107"/>
        <end position="127"/>
    </location>
</feature>
<keyword evidence="10" id="KW-1185">Reference proteome</keyword>
<feature type="transmembrane region" description="Helical" evidence="8">
    <location>
        <begin position="58"/>
        <end position="76"/>
    </location>
</feature>
<comment type="similarity">
    <text evidence="2">Belongs to the peptidase A22B family.</text>
</comment>
<dbReference type="GO" id="GO:0098554">
    <property type="term" value="C:cytoplasmic side of endoplasmic reticulum membrane"/>
    <property type="evidence" value="ECO:0007669"/>
    <property type="project" value="TreeGrafter"/>
</dbReference>
<dbReference type="InterPro" id="IPR007369">
    <property type="entry name" value="Peptidase_A22B_SPP"/>
</dbReference>
<dbReference type="Pfam" id="PF04258">
    <property type="entry name" value="Peptidase_A22B"/>
    <property type="match status" value="1"/>
</dbReference>
<feature type="transmembrane region" description="Helical" evidence="8">
    <location>
        <begin position="133"/>
        <end position="158"/>
    </location>
</feature>
<dbReference type="InterPro" id="IPR006639">
    <property type="entry name" value="Preselin/SPP"/>
</dbReference>
<evidence type="ECO:0000313" key="10">
    <source>
        <dbReference type="Proteomes" id="UP000015453"/>
    </source>
</evidence>
<dbReference type="GO" id="GO:0098553">
    <property type="term" value="C:lumenal side of endoplasmic reticulum membrane"/>
    <property type="evidence" value="ECO:0007669"/>
    <property type="project" value="TreeGrafter"/>
</dbReference>
<keyword evidence="6 8" id="KW-1133">Transmembrane helix</keyword>
<comment type="caution">
    <text evidence="9">The sequence shown here is derived from an EMBL/GenBank/DDBJ whole genome shotgun (WGS) entry which is preliminary data.</text>
</comment>
<evidence type="ECO:0000256" key="8">
    <source>
        <dbReference type="SAM" id="Phobius"/>
    </source>
</evidence>
<keyword evidence="3" id="KW-0645">Protease</keyword>
<accession>S8CKE4</accession>
<protein>
    <submittedName>
        <fullName evidence="9">Uncharacterized protein</fullName>
    </submittedName>
</protein>
<dbReference type="Proteomes" id="UP000015453">
    <property type="component" value="Unassembled WGS sequence"/>
</dbReference>
<dbReference type="GO" id="GO:0005765">
    <property type="term" value="C:lysosomal membrane"/>
    <property type="evidence" value="ECO:0007669"/>
    <property type="project" value="TreeGrafter"/>
</dbReference>
<evidence type="ECO:0000256" key="3">
    <source>
        <dbReference type="ARBA" id="ARBA00022670"/>
    </source>
</evidence>
<dbReference type="SMART" id="SM00730">
    <property type="entry name" value="PSN"/>
    <property type="match status" value="1"/>
</dbReference>
<evidence type="ECO:0000256" key="5">
    <source>
        <dbReference type="ARBA" id="ARBA00022801"/>
    </source>
</evidence>
<feature type="transmembrane region" description="Helical" evidence="8">
    <location>
        <begin position="179"/>
        <end position="200"/>
    </location>
</feature>
<name>S8CKE4_9LAMI</name>
<feature type="non-terminal residue" evidence="9">
    <location>
        <position position="395"/>
    </location>
</feature>
<evidence type="ECO:0000256" key="1">
    <source>
        <dbReference type="ARBA" id="ARBA00004127"/>
    </source>
</evidence>
<feature type="transmembrane region" description="Helical" evidence="8">
    <location>
        <begin position="233"/>
        <end position="256"/>
    </location>
</feature>
<evidence type="ECO:0000313" key="9">
    <source>
        <dbReference type="EMBL" id="EPS67175.1"/>
    </source>
</evidence>
<evidence type="ECO:0000256" key="2">
    <source>
        <dbReference type="ARBA" id="ARBA00006859"/>
    </source>
</evidence>
<dbReference type="OrthoDB" id="29661at2759"/>
<feature type="transmembrane region" description="Helical" evidence="8">
    <location>
        <begin position="206"/>
        <end position="226"/>
    </location>
</feature>
<feature type="transmembrane region" description="Helical" evidence="8">
    <location>
        <begin position="288"/>
        <end position="312"/>
    </location>
</feature>
<dbReference type="AlphaFoldDB" id="S8CKE4"/>
<evidence type="ECO:0000256" key="4">
    <source>
        <dbReference type="ARBA" id="ARBA00022692"/>
    </source>
</evidence>
<dbReference type="PANTHER" id="PTHR12174">
    <property type="entry name" value="SIGNAL PEPTIDE PEPTIDASE"/>
    <property type="match status" value="1"/>
</dbReference>
<feature type="transmembrane region" description="Helical" evidence="8">
    <location>
        <begin position="324"/>
        <end position="346"/>
    </location>
</feature>
<reference evidence="9 10" key="1">
    <citation type="journal article" date="2013" name="BMC Genomics">
        <title>The miniature genome of a carnivorous plant Genlisea aurea contains a low number of genes and short non-coding sequences.</title>
        <authorList>
            <person name="Leushkin E.V."/>
            <person name="Sutormin R.A."/>
            <person name="Nabieva E.R."/>
            <person name="Penin A.A."/>
            <person name="Kondrashov A.S."/>
            <person name="Logacheva M.D."/>
        </authorList>
    </citation>
    <scope>NUCLEOTIDE SEQUENCE [LARGE SCALE GENOMIC DNA]</scope>
</reference>